<dbReference type="AlphaFoldDB" id="A0A1H8SHG2"/>
<keyword evidence="3" id="KW-1185">Reference proteome</keyword>
<feature type="transmembrane region" description="Helical" evidence="1">
    <location>
        <begin position="244"/>
        <end position="263"/>
    </location>
</feature>
<name>A0A1H8SHG2_9ACTN</name>
<reference evidence="2 3" key="1">
    <citation type="submission" date="2016-10" db="EMBL/GenBank/DDBJ databases">
        <authorList>
            <person name="de Groot N.N."/>
        </authorList>
    </citation>
    <scope>NUCLEOTIDE SEQUENCE [LARGE SCALE GENOMIC DNA]</scope>
    <source>
        <strain evidence="2 3">CGMCC 4.2026</strain>
    </source>
</reference>
<keyword evidence="1" id="KW-1133">Transmembrane helix</keyword>
<organism evidence="2 3">
    <name type="scientific">Actinacidiphila rubida</name>
    <dbReference type="NCBI Taxonomy" id="310780"/>
    <lineage>
        <taxon>Bacteria</taxon>
        <taxon>Bacillati</taxon>
        <taxon>Actinomycetota</taxon>
        <taxon>Actinomycetes</taxon>
        <taxon>Kitasatosporales</taxon>
        <taxon>Streptomycetaceae</taxon>
        <taxon>Actinacidiphila</taxon>
    </lineage>
</organism>
<feature type="transmembrane region" description="Helical" evidence="1">
    <location>
        <begin position="84"/>
        <end position="104"/>
    </location>
</feature>
<evidence type="ECO:0000256" key="1">
    <source>
        <dbReference type="SAM" id="Phobius"/>
    </source>
</evidence>
<feature type="transmembrane region" description="Helical" evidence="1">
    <location>
        <begin position="111"/>
        <end position="130"/>
    </location>
</feature>
<dbReference type="Proteomes" id="UP000181951">
    <property type="component" value="Unassembled WGS sequence"/>
</dbReference>
<dbReference type="OrthoDB" id="4202881at2"/>
<protein>
    <submittedName>
        <fullName evidence="2">Uncharacterized protein</fullName>
    </submittedName>
</protein>
<evidence type="ECO:0000313" key="3">
    <source>
        <dbReference type="Proteomes" id="UP000181951"/>
    </source>
</evidence>
<dbReference type="STRING" id="310780.SAMN05216267_104236"/>
<dbReference type="EMBL" id="FODD01000042">
    <property type="protein sequence ID" value="SEO77997.1"/>
    <property type="molecule type" value="Genomic_DNA"/>
</dbReference>
<gene>
    <name evidence="2" type="ORF">SAMN05216267_104236</name>
</gene>
<evidence type="ECO:0000313" key="2">
    <source>
        <dbReference type="EMBL" id="SEO77997.1"/>
    </source>
</evidence>
<accession>A0A1H8SHG2</accession>
<feature type="transmembrane region" description="Helical" evidence="1">
    <location>
        <begin position="136"/>
        <end position="159"/>
    </location>
</feature>
<keyword evidence="1" id="KW-0812">Transmembrane</keyword>
<keyword evidence="1" id="KW-0472">Membrane</keyword>
<dbReference type="RefSeq" id="WP_075018040.1">
    <property type="nucleotide sequence ID" value="NZ_FODD01000042.1"/>
</dbReference>
<proteinExistence type="predicted"/>
<sequence length="270" mass="28106">MAEREGDPPIDAFLDSLSASNRRTLSEAGFDMARLRELGATEAGARQVRHIVTEFGAAPGRRAAVRRLAGPAPSEIPDPPSRAVGFWLLYLLTAAVVLLVLFASTVLVGELLGVVVAVLGFAGLFFAWAAVPSVPWTGVAFLVTVPAMIVLLATTLLYAPDWYLSVKGRDAVATLEPPQYRWEHGARVATCRVRLPDGSVHGIRADAGCAGAAGTTRAVVYAPDGRVGPAFGHRRGLGATSRDVAAGAAALTMLAAAAAMAGASRRRGGR</sequence>